<dbReference type="InterPro" id="IPR000829">
    <property type="entry name" value="DAGK"/>
</dbReference>
<evidence type="ECO:0000256" key="5">
    <source>
        <dbReference type="ARBA" id="ARBA00022679"/>
    </source>
</evidence>
<keyword evidence="3" id="KW-1003">Cell membrane</keyword>
<keyword evidence="14" id="KW-1208">Phospholipid metabolism</keyword>
<evidence type="ECO:0000256" key="9">
    <source>
        <dbReference type="ARBA" id="ARBA00022840"/>
    </source>
</evidence>
<keyword evidence="17" id="KW-1185">Reference proteome</keyword>
<evidence type="ECO:0000256" key="14">
    <source>
        <dbReference type="ARBA" id="ARBA00023264"/>
    </source>
</evidence>
<dbReference type="RefSeq" id="WP_204816552.1">
    <property type="nucleotide sequence ID" value="NZ_JANHOF010000001.1"/>
</dbReference>
<sequence>MQRFFHNVGYAVTGIIHAVKTQRHMKFHLVAAAVALTTGAACQLSRVEWIILILVIAMVIAAELLNTAVEAVVDLASPDRHPLAKAAKDTAAAAVLVTAVAAVVAGLLLFGPRIWEVVGGG</sequence>
<evidence type="ECO:0000256" key="2">
    <source>
        <dbReference type="ARBA" id="ARBA00005967"/>
    </source>
</evidence>
<keyword evidence="5" id="KW-0808">Transferase</keyword>
<dbReference type="InterPro" id="IPR033717">
    <property type="entry name" value="UDPK"/>
</dbReference>
<evidence type="ECO:0000256" key="15">
    <source>
        <dbReference type="SAM" id="Phobius"/>
    </source>
</evidence>
<reference evidence="16 17" key="1">
    <citation type="submission" date="2024-09" db="EMBL/GenBank/DDBJ databases">
        <authorList>
            <person name="Sun Q."/>
            <person name="Mori K."/>
        </authorList>
    </citation>
    <scope>NUCLEOTIDE SEQUENCE [LARGE SCALE GENOMIC DNA]</scope>
    <source>
        <strain evidence="16 17">CCM 4839</strain>
    </source>
</reference>
<evidence type="ECO:0000256" key="4">
    <source>
        <dbReference type="ARBA" id="ARBA00022516"/>
    </source>
</evidence>
<proteinExistence type="inferred from homology"/>
<dbReference type="EMBL" id="JBHLVF010000041">
    <property type="protein sequence ID" value="MFC0395448.1"/>
    <property type="molecule type" value="Genomic_DNA"/>
</dbReference>
<evidence type="ECO:0000256" key="7">
    <source>
        <dbReference type="ARBA" id="ARBA00022741"/>
    </source>
</evidence>
<dbReference type="InterPro" id="IPR036945">
    <property type="entry name" value="DAGK_sf"/>
</dbReference>
<dbReference type="PANTHER" id="PTHR34299">
    <property type="entry name" value="DIACYLGLYCEROL KINASE"/>
    <property type="match status" value="1"/>
</dbReference>
<comment type="similarity">
    <text evidence="2">Belongs to the bacterial diacylglycerol kinase family.</text>
</comment>
<evidence type="ECO:0000256" key="12">
    <source>
        <dbReference type="ARBA" id="ARBA00023136"/>
    </source>
</evidence>
<evidence type="ECO:0000256" key="8">
    <source>
        <dbReference type="ARBA" id="ARBA00022777"/>
    </source>
</evidence>
<keyword evidence="13" id="KW-0594">Phospholipid biosynthesis</keyword>
<keyword evidence="9" id="KW-0067">ATP-binding</keyword>
<dbReference type="PANTHER" id="PTHR34299:SF1">
    <property type="entry name" value="DIACYLGLYCEROL KINASE"/>
    <property type="match status" value="1"/>
</dbReference>
<evidence type="ECO:0000256" key="3">
    <source>
        <dbReference type="ARBA" id="ARBA00022475"/>
    </source>
</evidence>
<comment type="caution">
    <text evidence="16">The sequence shown here is derived from an EMBL/GenBank/DDBJ whole genome shotgun (WGS) entry which is preliminary data.</text>
</comment>
<protein>
    <submittedName>
        <fullName evidence="16">Diacylglycerol kinase</fullName>
    </submittedName>
</protein>
<keyword evidence="7" id="KW-0547">Nucleotide-binding</keyword>
<dbReference type="PROSITE" id="PS01069">
    <property type="entry name" value="DAGK_PROKAR"/>
    <property type="match status" value="1"/>
</dbReference>
<dbReference type="GO" id="GO:0016301">
    <property type="term" value="F:kinase activity"/>
    <property type="evidence" value="ECO:0007669"/>
    <property type="project" value="UniProtKB-KW"/>
</dbReference>
<organism evidence="16 17">
    <name type="scientific">Paenibacillus mendelii</name>
    <dbReference type="NCBI Taxonomy" id="206163"/>
    <lineage>
        <taxon>Bacteria</taxon>
        <taxon>Bacillati</taxon>
        <taxon>Bacillota</taxon>
        <taxon>Bacilli</taxon>
        <taxon>Bacillales</taxon>
        <taxon>Paenibacillaceae</taxon>
        <taxon>Paenibacillus</taxon>
    </lineage>
</organism>
<keyword evidence="12 15" id="KW-0472">Membrane</keyword>
<evidence type="ECO:0000256" key="6">
    <source>
        <dbReference type="ARBA" id="ARBA00022692"/>
    </source>
</evidence>
<dbReference type="CDD" id="cd14265">
    <property type="entry name" value="UDPK_IM_like"/>
    <property type="match status" value="1"/>
</dbReference>
<keyword evidence="11" id="KW-0443">Lipid metabolism</keyword>
<feature type="transmembrane region" description="Helical" evidence="15">
    <location>
        <begin position="90"/>
        <end position="111"/>
    </location>
</feature>
<keyword evidence="4" id="KW-0444">Lipid biosynthesis</keyword>
<keyword evidence="6 15" id="KW-0812">Transmembrane</keyword>
<comment type="subcellular location">
    <subcellularLocation>
        <location evidence="1">Cell membrane</location>
        <topology evidence="1">Multi-pass membrane protein</topology>
    </subcellularLocation>
</comment>
<keyword evidence="10 15" id="KW-1133">Transmembrane helix</keyword>
<name>A0ABV6JHQ2_9BACL</name>
<evidence type="ECO:0000313" key="16">
    <source>
        <dbReference type="EMBL" id="MFC0395448.1"/>
    </source>
</evidence>
<evidence type="ECO:0000313" key="17">
    <source>
        <dbReference type="Proteomes" id="UP001589818"/>
    </source>
</evidence>
<dbReference type="Gene3D" id="1.10.287.3610">
    <property type="match status" value="1"/>
</dbReference>
<accession>A0ABV6JHQ2</accession>
<evidence type="ECO:0000256" key="1">
    <source>
        <dbReference type="ARBA" id="ARBA00004651"/>
    </source>
</evidence>
<dbReference type="Pfam" id="PF01219">
    <property type="entry name" value="DAGK_prokar"/>
    <property type="match status" value="1"/>
</dbReference>
<feature type="transmembrane region" description="Helical" evidence="15">
    <location>
        <begin position="50"/>
        <end position="69"/>
    </location>
</feature>
<evidence type="ECO:0000256" key="11">
    <source>
        <dbReference type="ARBA" id="ARBA00023098"/>
    </source>
</evidence>
<keyword evidence="8 16" id="KW-0418">Kinase</keyword>
<evidence type="ECO:0000256" key="10">
    <source>
        <dbReference type="ARBA" id="ARBA00022989"/>
    </source>
</evidence>
<dbReference type="Proteomes" id="UP001589818">
    <property type="component" value="Unassembled WGS sequence"/>
</dbReference>
<evidence type="ECO:0000256" key="13">
    <source>
        <dbReference type="ARBA" id="ARBA00023209"/>
    </source>
</evidence>
<gene>
    <name evidence="16" type="ORF">ACFFJ8_29285</name>
</gene>